<comment type="caution">
    <text evidence="1">The sequence shown here is derived from an EMBL/GenBank/DDBJ whole genome shotgun (WGS) entry which is preliminary data.</text>
</comment>
<dbReference type="EMBL" id="RXGA01000003">
    <property type="protein sequence ID" value="RWX73395.1"/>
    <property type="molecule type" value="Genomic_DNA"/>
</dbReference>
<dbReference type="Proteomes" id="UP000288215">
    <property type="component" value="Unassembled WGS sequence"/>
</dbReference>
<reference evidence="1 2" key="1">
    <citation type="submission" date="2018-12" db="EMBL/GenBank/DDBJ databases">
        <title>The complete genome of the methanogenic archaea of the candidate phylum Verstraetearchaeota, obtained from the metagenome of underground thermal water.</title>
        <authorList>
            <person name="Kadnikov V.V."/>
            <person name="Mardanov A.V."/>
            <person name="Beletsky A.V."/>
            <person name="Karnachuk O.V."/>
            <person name="Ravin N.V."/>
        </authorList>
    </citation>
    <scope>NUCLEOTIDE SEQUENCE [LARGE SCALE GENOMIC DNA]</scope>
    <source>
        <strain evidence="1">Ch88</strain>
    </source>
</reference>
<organism evidence="1 2">
    <name type="scientific">Methanosuratincola subterraneus</name>
    <dbReference type="NCBI Taxonomy" id="2593994"/>
    <lineage>
        <taxon>Archaea</taxon>
        <taxon>Thermoproteota</taxon>
        <taxon>Methanosuratincolia</taxon>
        <taxon>Candidatus Methanomethylicales</taxon>
        <taxon>Candidatus Methanomethylicaceae</taxon>
        <taxon>Candidatus Methanosuratincola (ex Vanwonterghem et al. 2016)</taxon>
    </lineage>
</organism>
<proteinExistence type="predicted"/>
<gene>
    <name evidence="1" type="ORF">Metus_1369</name>
</gene>
<protein>
    <submittedName>
        <fullName evidence="1">Uncharacterized protein</fullName>
    </submittedName>
</protein>
<name>A0A3S3RC09_METS7</name>
<sequence>MHRNIKICFIVSLLCALTISGITFSGIWGSTVLSNDNALNCLAYDPAHLTPLYGTKAVAEISDESVSLSIEYKGTVLRISADYTKEFTDDSGTTVRTYEGNATDGKNIYHARFHISDDGKTRSGRVMGKNFGGPNFAFVLSNMSLQQMELALNTASLKMSQQKALAIEQEQTKQTYEGDGMMQLLLNEEEGRFGNWVGDYWKVTVVAPKEWCSNESKYSYDCQLANSFKPIKAYGWMTNSFTHDYCMDTVEYIFYSNPYVNWMNPTPTTTPMSVQWSYSVSIGVGPLGIGFGAGTTFYSVYTHTDTSQYGRYYHFYFDYVSVPMQYLEYHNSETYPEGTGVWIQHVPYTTLQGQTVQCTITSYNHPLFNSGGDVGWIPTTFGPASGTFNIKVH</sequence>
<evidence type="ECO:0000313" key="2">
    <source>
        <dbReference type="Proteomes" id="UP000288215"/>
    </source>
</evidence>
<accession>A0A3S3RC09</accession>
<evidence type="ECO:0000313" key="1">
    <source>
        <dbReference type="EMBL" id="RWX73395.1"/>
    </source>
</evidence>
<dbReference type="AlphaFoldDB" id="A0A3S3RC09"/>